<reference evidence="2 3" key="1">
    <citation type="journal article" date="2020" name="Microorganisms">
        <title>Reliable Identification of Environmental Pseudomonas Isolates Using the rpoD Gene.</title>
        <authorList>
            <consortium name="The Broad Institute Genome Sequencing Platform"/>
            <person name="Girard L."/>
            <person name="Lood C."/>
            <person name="Rokni-Zadeh H."/>
            <person name="van Noort V."/>
            <person name="Lavigne R."/>
            <person name="De Mot R."/>
        </authorList>
    </citation>
    <scope>NUCLEOTIDE SEQUENCE [LARGE SCALE GENOMIC DNA]</scope>
    <source>
        <strain evidence="2 3">SWRI65</strain>
    </source>
</reference>
<keyword evidence="1" id="KW-0472">Membrane</keyword>
<proteinExistence type="predicted"/>
<dbReference type="EMBL" id="CP077091">
    <property type="protein sequence ID" value="QXI16787.1"/>
    <property type="molecule type" value="Genomic_DNA"/>
</dbReference>
<name>A0A9E6NYL6_9PSED</name>
<reference evidence="2 3" key="2">
    <citation type="journal article" date="2021" name="Microorganisms">
        <title>The Ever-Expanding Pseudomonas Genus: Description of 43 New Species and Partition of the Pseudomonas putida Group.</title>
        <authorList>
            <person name="Girard L."/>
            <person name="Lood C."/>
            <person name="Hofte M."/>
            <person name="Vandamme P."/>
            <person name="Rokni-Zadeh H."/>
            <person name="van Noort V."/>
            <person name="Lavigne R."/>
            <person name="De Mot R."/>
        </authorList>
    </citation>
    <scope>NUCLEOTIDE SEQUENCE [LARGE SCALE GENOMIC DNA]</scope>
    <source>
        <strain evidence="2 3">SWRI65</strain>
    </source>
</reference>
<keyword evidence="3" id="KW-1185">Reference proteome</keyword>
<protein>
    <submittedName>
        <fullName evidence="2">Uncharacterized protein</fullName>
    </submittedName>
</protein>
<organism evidence="2 3">
    <name type="scientific">Pseudomonas hamedanensis</name>
    <dbReference type="NCBI Taxonomy" id="2745504"/>
    <lineage>
        <taxon>Bacteria</taxon>
        <taxon>Pseudomonadati</taxon>
        <taxon>Pseudomonadota</taxon>
        <taxon>Gammaproteobacteria</taxon>
        <taxon>Pseudomonadales</taxon>
        <taxon>Pseudomonadaceae</taxon>
        <taxon>Pseudomonas</taxon>
    </lineage>
</organism>
<keyword evidence="1" id="KW-0812">Transmembrane</keyword>
<evidence type="ECO:0000256" key="1">
    <source>
        <dbReference type="SAM" id="Phobius"/>
    </source>
</evidence>
<gene>
    <name evidence="2" type="ORF">HU739_023240</name>
</gene>
<dbReference type="KEGG" id="phv:HU739_023240"/>
<feature type="transmembrane region" description="Helical" evidence="1">
    <location>
        <begin position="44"/>
        <end position="64"/>
    </location>
</feature>
<keyword evidence="1" id="KW-1133">Transmembrane helix</keyword>
<evidence type="ECO:0000313" key="3">
    <source>
        <dbReference type="Proteomes" id="UP000631521"/>
    </source>
</evidence>
<sequence length="238" mass="26919">MTTLKIKNKITNPMTVIAIFAVISETSAAVSLPFLDHHDRAIYVWFLISFPFYLLFLFFITLNFNHRSLYSPSDFCNDKNFLKAIDNNERDNKGSTIGLPTARHCTFKVTSRIVPAKTDNTQCKEAYETHNSLDPPTNLAPGSSPVLHHDIRLPAAVSHLHIIDAREVDVSREVDILLDKIRHTDKKTAHAIVFLSSQASDVSRMRQAMRHIKHTKKGSPLCIIYNLPSQTLTLLGRE</sequence>
<accession>A0A9E6NYL6</accession>
<evidence type="ECO:0000313" key="2">
    <source>
        <dbReference type="EMBL" id="QXI16787.1"/>
    </source>
</evidence>
<dbReference type="AlphaFoldDB" id="A0A9E6NYL6"/>
<dbReference type="Proteomes" id="UP000631521">
    <property type="component" value="Chromosome"/>
</dbReference>
<dbReference type="RefSeq" id="WP_186550038.1">
    <property type="nucleotide sequence ID" value="NZ_CP077091.1"/>
</dbReference>